<organism evidence="2 3">
    <name type="scientific">Pseudomonas syringae pv. pisi str. 1704B</name>
    <dbReference type="NCBI Taxonomy" id="629263"/>
    <lineage>
        <taxon>Bacteria</taxon>
        <taxon>Pseudomonadati</taxon>
        <taxon>Pseudomonadota</taxon>
        <taxon>Gammaproteobacteria</taxon>
        <taxon>Pseudomonadales</taxon>
        <taxon>Pseudomonadaceae</taxon>
        <taxon>Pseudomonas</taxon>
        <taxon>Pseudomonas syringae</taxon>
    </lineage>
</organism>
<dbReference type="Pfam" id="PF00501">
    <property type="entry name" value="AMP-binding"/>
    <property type="match status" value="1"/>
</dbReference>
<feature type="domain" description="AMP-dependent synthetase/ligase" evidence="1">
    <location>
        <begin position="5"/>
        <end position="55"/>
    </location>
</feature>
<gene>
    <name evidence="2" type="ORF">PSYPI_45426</name>
</gene>
<dbReference type="InterPro" id="IPR000873">
    <property type="entry name" value="AMP-dep_synth/lig_dom"/>
</dbReference>
<dbReference type="GO" id="GO:0005737">
    <property type="term" value="C:cytoplasm"/>
    <property type="evidence" value="ECO:0007669"/>
    <property type="project" value="TreeGrafter"/>
</dbReference>
<comment type="caution">
    <text evidence="2">The sequence shown here is derived from an EMBL/GenBank/DDBJ whole genome shotgun (WGS) entry which is preliminary data.</text>
</comment>
<proteinExistence type="predicted"/>
<dbReference type="PANTHER" id="PTHR45527:SF1">
    <property type="entry name" value="FATTY ACID SYNTHASE"/>
    <property type="match status" value="1"/>
</dbReference>
<evidence type="ECO:0000313" key="2">
    <source>
        <dbReference type="EMBL" id="EGH49220.1"/>
    </source>
</evidence>
<feature type="non-terminal residue" evidence="2">
    <location>
        <position position="55"/>
    </location>
</feature>
<feature type="non-terminal residue" evidence="2">
    <location>
        <position position="1"/>
    </location>
</feature>
<dbReference type="HOGENOM" id="CLU_3037254_0_0_6"/>
<evidence type="ECO:0000313" key="3">
    <source>
        <dbReference type="Proteomes" id="UP000004986"/>
    </source>
</evidence>
<accession>F3GQ67</accession>
<reference evidence="2 3" key="1">
    <citation type="journal article" date="2011" name="PLoS Pathog.">
        <title>Dynamic evolution of pathogenicity revealed by sequencing and comparative genomics of 19 Pseudomonas syringae isolates.</title>
        <authorList>
            <person name="Baltrus D.A."/>
            <person name="Nishimura M.T."/>
            <person name="Romanchuk A."/>
            <person name="Chang J.H."/>
            <person name="Mukhtar M.S."/>
            <person name="Cherkis K."/>
            <person name="Roach J."/>
            <person name="Grant S.R."/>
            <person name="Jones C.D."/>
            <person name="Dangl J.L."/>
        </authorList>
    </citation>
    <scope>NUCLEOTIDE SEQUENCE [LARGE SCALE GENOMIC DNA]</scope>
    <source>
        <strain evidence="2 3">1704B</strain>
    </source>
</reference>
<protein>
    <submittedName>
        <fullName evidence="2">Amino acid adenylation</fullName>
    </submittedName>
</protein>
<dbReference type="GO" id="GO:0031177">
    <property type="term" value="F:phosphopantetheine binding"/>
    <property type="evidence" value="ECO:0007669"/>
    <property type="project" value="TreeGrafter"/>
</dbReference>
<dbReference type="SUPFAM" id="SSF56801">
    <property type="entry name" value="Acetyl-CoA synthetase-like"/>
    <property type="match status" value="1"/>
</dbReference>
<name>F3GQ67_PSESJ</name>
<sequence length="55" mass="6009">RAGRAQLSYRQLNEQANCLAHHLIDLGVRPDQRVAICVERGLSMVIGLLAILKAG</sequence>
<dbReference type="PANTHER" id="PTHR45527">
    <property type="entry name" value="NONRIBOSOMAL PEPTIDE SYNTHETASE"/>
    <property type="match status" value="1"/>
</dbReference>
<dbReference type="GO" id="GO:0043041">
    <property type="term" value="P:amino acid activation for nonribosomal peptide biosynthetic process"/>
    <property type="evidence" value="ECO:0007669"/>
    <property type="project" value="TreeGrafter"/>
</dbReference>
<dbReference type="InterPro" id="IPR042099">
    <property type="entry name" value="ANL_N_sf"/>
</dbReference>
<dbReference type="AlphaFoldDB" id="F3GQ67"/>
<dbReference type="EMBL" id="AEAI01003985">
    <property type="protein sequence ID" value="EGH49220.1"/>
    <property type="molecule type" value="Genomic_DNA"/>
</dbReference>
<evidence type="ECO:0000259" key="1">
    <source>
        <dbReference type="Pfam" id="PF00501"/>
    </source>
</evidence>
<keyword evidence="3" id="KW-1185">Reference proteome</keyword>
<dbReference type="Proteomes" id="UP000004986">
    <property type="component" value="Unassembled WGS sequence"/>
</dbReference>
<dbReference type="Gene3D" id="3.40.50.12780">
    <property type="entry name" value="N-terminal domain of ligase-like"/>
    <property type="match status" value="1"/>
</dbReference>
<dbReference type="GO" id="GO:0044550">
    <property type="term" value="P:secondary metabolite biosynthetic process"/>
    <property type="evidence" value="ECO:0007669"/>
    <property type="project" value="TreeGrafter"/>
</dbReference>